<protein>
    <recommendedName>
        <fullName evidence="2">Cupin type-2 domain-containing protein</fullName>
    </recommendedName>
</protein>
<feature type="domain" description="Cupin type-2" evidence="2">
    <location>
        <begin position="39"/>
        <end position="100"/>
    </location>
</feature>
<reference evidence="3 4" key="1">
    <citation type="submission" date="2018-03" db="EMBL/GenBank/DDBJ databases">
        <title>Genome sequence of Moorella stamsii DSM 26217.</title>
        <authorList>
            <person name="Poehlein A."/>
            <person name="Daniel R."/>
        </authorList>
    </citation>
    <scope>NUCLEOTIDE SEQUENCE [LARGE SCALE GENOMIC DNA]</scope>
    <source>
        <strain evidence="4">DSM 26217</strain>
    </source>
</reference>
<dbReference type="AlphaFoldDB" id="A0A9X7J3N0"/>
<dbReference type="SUPFAM" id="SSF51182">
    <property type="entry name" value="RmlC-like cupins"/>
    <property type="match status" value="1"/>
</dbReference>
<dbReference type="InterPro" id="IPR051610">
    <property type="entry name" value="GPI/OXD"/>
</dbReference>
<dbReference type="Gene3D" id="2.60.120.10">
    <property type="entry name" value="Jelly Rolls"/>
    <property type="match status" value="1"/>
</dbReference>
<dbReference type="PANTHER" id="PTHR35848">
    <property type="entry name" value="OXALATE-BINDING PROTEIN"/>
    <property type="match status" value="1"/>
</dbReference>
<dbReference type="InterPro" id="IPR014710">
    <property type="entry name" value="RmlC-like_jellyroll"/>
</dbReference>
<dbReference type="GO" id="GO:0046872">
    <property type="term" value="F:metal ion binding"/>
    <property type="evidence" value="ECO:0007669"/>
    <property type="project" value="UniProtKB-KW"/>
</dbReference>
<keyword evidence="1" id="KW-0479">Metal-binding</keyword>
<keyword evidence="4" id="KW-1185">Reference proteome</keyword>
<evidence type="ECO:0000313" key="3">
    <source>
        <dbReference type="EMBL" id="PRR73409.1"/>
    </source>
</evidence>
<dbReference type="InterPro" id="IPR011051">
    <property type="entry name" value="RmlC_Cupin_sf"/>
</dbReference>
<comment type="caution">
    <text evidence="3">The sequence shown here is derived from an EMBL/GenBank/DDBJ whole genome shotgun (WGS) entry which is preliminary data.</text>
</comment>
<dbReference type="PANTHER" id="PTHR35848:SF6">
    <property type="entry name" value="CUPIN TYPE-2 DOMAIN-CONTAINING PROTEIN"/>
    <property type="match status" value="1"/>
</dbReference>
<accession>A0A9X7J3N0</accession>
<proteinExistence type="predicted"/>
<evidence type="ECO:0000259" key="2">
    <source>
        <dbReference type="Pfam" id="PF07883"/>
    </source>
</evidence>
<sequence length="127" mass="14148">MIKVLHVNRDYVTIPIVDGGEAKAIVWPGMGAKNCALHYVVMKPGQENIPHVHRESEDIIFVVQGRGVVVDLDNGKEYEFEPGSVIYIPPGIRHTVKCFGPDDYIVVGAQSPFDMDLYRRAGLVKDE</sequence>
<evidence type="ECO:0000256" key="1">
    <source>
        <dbReference type="ARBA" id="ARBA00022723"/>
    </source>
</evidence>
<dbReference type="Pfam" id="PF07883">
    <property type="entry name" value="Cupin_2"/>
    <property type="match status" value="1"/>
</dbReference>
<dbReference type="EMBL" id="PVXL01000040">
    <property type="protein sequence ID" value="PRR73409.1"/>
    <property type="molecule type" value="Genomic_DNA"/>
</dbReference>
<dbReference type="Proteomes" id="UP000239430">
    <property type="component" value="Unassembled WGS sequence"/>
</dbReference>
<dbReference type="InterPro" id="IPR013096">
    <property type="entry name" value="Cupin_2"/>
</dbReference>
<name>A0A9X7J3N0_9FIRM</name>
<gene>
    <name evidence="3" type="ORF">MOST_12570</name>
</gene>
<organism evidence="3 4">
    <name type="scientific">Neomoorella stamsii</name>
    <dbReference type="NCBI Taxonomy" id="1266720"/>
    <lineage>
        <taxon>Bacteria</taxon>
        <taxon>Bacillati</taxon>
        <taxon>Bacillota</taxon>
        <taxon>Clostridia</taxon>
        <taxon>Neomoorellales</taxon>
        <taxon>Neomoorellaceae</taxon>
        <taxon>Neomoorella</taxon>
    </lineage>
</organism>
<dbReference type="RefSeq" id="WP_054938046.1">
    <property type="nucleotide sequence ID" value="NZ_PVXL01000040.1"/>
</dbReference>
<evidence type="ECO:0000313" key="4">
    <source>
        <dbReference type="Proteomes" id="UP000239430"/>
    </source>
</evidence>